<reference evidence="1" key="1">
    <citation type="submission" date="2021-10" db="EMBL/GenBank/DDBJ databases">
        <title>De novo Genome Assembly of Clathrus columnatus (Basidiomycota, Fungi) Using Illumina and Nanopore Sequence Data.</title>
        <authorList>
            <person name="Ogiso-Tanaka E."/>
            <person name="Itagaki H."/>
            <person name="Hosoya T."/>
            <person name="Hosaka K."/>
        </authorList>
    </citation>
    <scope>NUCLEOTIDE SEQUENCE</scope>
    <source>
        <strain evidence="1">MO-923</strain>
    </source>
</reference>
<accession>A0AAV4ZY48</accession>
<dbReference type="AlphaFoldDB" id="A0AAV4ZY48"/>
<name>A0AAV4ZY48_9AGAM</name>
<comment type="caution">
    <text evidence="1">The sequence shown here is derived from an EMBL/GenBank/DDBJ whole genome shotgun (WGS) entry which is preliminary data.</text>
</comment>
<proteinExistence type="predicted"/>
<organism evidence="1 2">
    <name type="scientific">Clathrus columnatus</name>
    <dbReference type="NCBI Taxonomy" id="1419009"/>
    <lineage>
        <taxon>Eukaryota</taxon>
        <taxon>Fungi</taxon>
        <taxon>Dikarya</taxon>
        <taxon>Basidiomycota</taxon>
        <taxon>Agaricomycotina</taxon>
        <taxon>Agaricomycetes</taxon>
        <taxon>Phallomycetidae</taxon>
        <taxon>Phallales</taxon>
        <taxon>Clathraceae</taxon>
        <taxon>Clathrus</taxon>
    </lineage>
</organism>
<keyword evidence="2" id="KW-1185">Reference proteome</keyword>
<sequence length="170" mass="18837">MSPQHEIAVPLTDAVGNPIISTASYRLVFEDGGELGLFHNSRKPNFGVALHQHSCAGSVVRYLDEALEPPNRIPGALVPYSDEELPPPWKWLHIDVVGYHELLWTSIGTNATGFTGEQDGQFIRLKLYNGDGIRAIQNGNQIRFVKDTLGKDSIRVKFLPVPLEANYPGY</sequence>
<dbReference type="EMBL" id="BPWL01000002">
    <property type="protein sequence ID" value="GJJ07169.1"/>
    <property type="molecule type" value="Genomic_DNA"/>
</dbReference>
<gene>
    <name evidence="1" type="ORF">Clacol_001369</name>
</gene>
<evidence type="ECO:0000313" key="1">
    <source>
        <dbReference type="EMBL" id="GJJ07169.1"/>
    </source>
</evidence>
<dbReference type="Proteomes" id="UP001050691">
    <property type="component" value="Unassembled WGS sequence"/>
</dbReference>
<evidence type="ECO:0000313" key="2">
    <source>
        <dbReference type="Proteomes" id="UP001050691"/>
    </source>
</evidence>
<protein>
    <submittedName>
        <fullName evidence="1">Uncharacterized protein</fullName>
    </submittedName>
</protein>